<organism evidence="2">
    <name type="scientific">Bradyrhizobium elkanii</name>
    <dbReference type="NCBI Taxonomy" id="29448"/>
    <lineage>
        <taxon>Bacteria</taxon>
        <taxon>Pseudomonadati</taxon>
        <taxon>Pseudomonadota</taxon>
        <taxon>Alphaproteobacteria</taxon>
        <taxon>Hyphomicrobiales</taxon>
        <taxon>Nitrobacteraceae</taxon>
        <taxon>Bradyrhizobium</taxon>
    </lineage>
</organism>
<reference evidence="2" key="1">
    <citation type="journal article" date="2015" name="Appl. Environ. Microbiol.">
        <title>Identification of Bradyrhizobium elkanii Genes Involved in Incompatibility with Soybean Plants Carrying the Rj4 Allele.</title>
        <authorList>
            <person name="Faruque O.M."/>
            <person name="Miwa H."/>
            <person name="Yasuda M."/>
            <person name="Fujii Y."/>
            <person name="Kaneko T."/>
            <person name="Sato S."/>
            <person name="Okazaki S."/>
        </authorList>
    </citation>
    <scope>NUCLEOTIDE SEQUENCE</scope>
    <source>
        <strain evidence="2">USDA 61</strain>
    </source>
</reference>
<evidence type="ECO:0000313" key="2">
    <source>
        <dbReference type="EMBL" id="AKS25904.1"/>
    </source>
</evidence>
<dbReference type="EMBL" id="KT267566">
    <property type="protein sequence ID" value="AKS25904.1"/>
    <property type="molecule type" value="Genomic_DNA"/>
</dbReference>
<dbReference type="AlphaFoldDB" id="A0A0K0WSR1"/>
<dbReference type="EMBL" id="JAFICZ010000001">
    <property type="protein sequence ID" value="MBP1292843.1"/>
    <property type="molecule type" value="Genomic_DNA"/>
</dbReference>
<keyword evidence="3" id="KW-0238">DNA-binding</keyword>
<name>A0A0K0WSR1_BRAEL</name>
<evidence type="ECO:0000259" key="1">
    <source>
        <dbReference type="SMART" id="SM00421"/>
    </source>
</evidence>
<dbReference type="SMART" id="SM00421">
    <property type="entry name" value="HTH_LUXR"/>
    <property type="match status" value="1"/>
</dbReference>
<dbReference type="InterPro" id="IPR036388">
    <property type="entry name" value="WH-like_DNA-bd_sf"/>
</dbReference>
<dbReference type="Proteomes" id="UP000673383">
    <property type="component" value="Unassembled WGS sequence"/>
</dbReference>
<dbReference type="SUPFAM" id="SSF46894">
    <property type="entry name" value="C-terminal effector domain of the bipartite response regulators"/>
    <property type="match status" value="1"/>
</dbReference>
<reference evidence="3" key="2">
    <citation type="submission" date="2021-02" db="EMBL/GenBank/DDBJ databases">
        <title>Genomic Encyclopedia of Type Strains, Phase IV (KMG-V): Genome sequencing to study the core and pangenomes of soil and plant-associated prokaryotes.</title>
        <authorList>
            <person name="Whitman W."/>
        </authorList>
    </citation>
    <scope>NUCLEOTIDE SEQUENCE</scope>
    <source>
        <strain evidence="3">USDA 406</strain>
    </source>
</reference>
<dbReference type="InterPro" id="IPR016032">
    <property type="entry name" value="Sig_transdc_resp-reg_C-effctor"/>
</dbReference>
<evidence type="ECO:0000313" key="3">
    <source>
        <dbReference type="EMBL" id="MBP1292843.1"/>
    </source>
</evidence>
<dbReference type="eggNOG" id="COG2771">
    <property type="taxonomic scope" value="Bacteria"/>
</dbReference>
<dbReference type="InterPro" id="IPR000792">
    <property type="entry name" value="Tscrpt_reg_LuxR_C"/>
</dbReference>
<dbReference type="GO" id="GO:0003677">
    <property type="term" value="F:DNA binding"/>
    <property type="evidence" value="ECO:0007669"/>
    <property type="project" value="UniProtKB-KW"/>
</dbReference>
<protein>
    <submittedName>
        <fullName evidence="2">BEL6_3</fullName>
    </submittedName>
    <submittedName>
        <fullName evidence="3">DNA-binding CsgD family transcriptional regulator</fullName>
    </submittedName>
</protein>
<gene>
    <name evidence="3" type="ORF">JOH49_002596</name>
</gene>
<dbReference type="Gene3D" id="1.10.10.10">
    <property type="entry name" value="Winged helix-like DNA-binding domain superfamily/Winged helix DNA-binding domain"/>
    <property type="match status" value="1"/>
</dbReference>
<dbReference type="RefSeq" id="WP_069280470.1">
    <property type="nucleotide sequence ID" value="NZ_JAFICZ010000001.1"/>
</dbReference>
<sequence>MVDLRRLDDVTARLGDVVLDPSTWPSFMDEVCAAVGATGAAMLQSDIRTEDIPRTDSITEYFTKTYFPHNLHLTDIRAARGVPLMHAGVDVITDADLFESEAEMLRDPLYATLGEFGLKWFAAVGFHSGPALWALTIQRSPREGLFDADEIKALRRVSAPLTEAATLSAVVGRSALSGITSALDLIQVAAIAVGRFGTVIGMNSQAESCLGHDLAIRNNRLTLLDRQANADLTRLIDQLAHSSDLHPLPSSPIVVRRIDKRPIVIQIQQVPPAARSPFLGARAILLIRDLEGSAAFDQALLAATFELTPAQARLATRLARGDSVEAAAQEAGVALATARNQLKTIFQKTGTHRQAELVALLHRVK</sequence>
<feature type="domain" description="HTH luxR-type" evidence="1">
    <location>
        <begin position="304"/>
        <end position="361"/>
    </location>
</feature>
<dbReference type="OrthoDB" id="7444822at2"/>
<proteinExistence type="predicted"/>
<accession>A0A0K0WSR1</accession>
<dbReference type="GO" id="GO:0006355">
    <property type="term" value="P:regulation of DNA-templated transcription"/>
    <property type="evidence" value="ECO:0007669"/>
    <property type="project" value="InterPro"/>
</dbReference>